<keyword evidence="1" id="KW-0418">Kinase</keyword>
<dbReference type="PANTHER" id="PTHR10285">
    <property type="entry name" value="URIDINE KINASE"/>
    <property type="match status" value="1"/>
</dbReference>
<dbReference type="KEGG" id="qso:IRL76_14180"/>
<evidence type="ECO:0000313" key="1">
    <source>
        <dbReference type="EMBL" id="QPC98956.1"/>
    </source>
</evidence>
<reference evidence="1 2" key="1">
    <citation type="submission" date="2020-11" db="EMBL/GenBank/DDBJ databases">
        <title>The genome sequence of Erythrobacter sp. 6D36.</title>
        <authorList>
            <person name="Liu Y."/>
        </authorList>
    </citation>
    <scope>NUCLEOTIDE SEQUENCE [LARGE SCALE GENOMIC DNA]</scope>
    <source>
        <strain evidence="1 2">6D36</strain>
    </source>
</reference>
<dbReference type="GO" id="GO:0016301">
    <property type="term" value="F:kinase activity"/>
    <property type="evidence" value="ECO:0007669"/>
    <property type="project" value="UniProtKB-KW"/>
</dbReference>
<organism evidence="1 2">
    <name type="scientific">Qipengyuania soli</name>
    <dbReference type="NCBI Taxonomy" id="2782568"/>
    <lineage>
        <taxon>Bacteria</taxon>
        <taxon>Pseudomonadati</taxon>
        <taxon>Pseudomonadota</taxon>
        <taxon>Alphaproteobacteria</taxon>
        <taxon>Sphingomonadales</taxon>
        <taxon>Erythrobacteraceae</taxon>
        <taxon>Qipengyuania</taxon>
    </lineage>
</organism>
<gene>
    <name evidence="1" type="ORF">IRL76_14180</name>
</gene>
<dbReference type="SUPFAM" id="SSF52540">
    <property type="entry name" value="P-loop containing nucleoside triphosphate hydrolases"/>
    <property type="match status" value="1"/>
</dbReference>
<dbReference type="InterPro" id="IPR027417">
    <property type="entry name" value="P-loop_NTPase"/>
</dbReference>
<dbReference type="Gene3D" id="3.40.50.300">
    <property type="entry name" value="P-loop containing nucleotide triphosphate hydrolases"/>
    <property type="match status" value="1"/>
</dbReference>
<keyword evidence="2" id="KW-1185">Reference proteome</keyword>
<protein>
    <submittedName>
        <fullName evidence="1">Kinase</fullName>
    </submittedName>
</protein>
<keyword evidence="1" id="KW-0808">Transferase</keyword>
<name>A0A7S8IVL9_9SPHN</name>
<dbReference type="RefSeq" id="WP_200981960.1">
    <property type="nucleotide sequence ID" value="NZ_CP064654.1"/>
</dbReference>
<dbReference type="AlphaFoldDB" id="A0A7S8IVL9"/>
<dbReference type="Proteomes" id="UP000594459">
    <property type="component" value="Chromosome"/>
</dbReference>
<accession>A0A7S8IVL9</accession>
<sequence>MTQEGRSGAFADWLSADAALCDAIADRRRRAGKAILVGIAGAQGSGKTTLVLRLAERLEHRGLRTAVLSLDDFYLPRAERLDLARRVHPLCVTRGVPGTHEVSLLNAVLDALLHGTAPATVPTFDKAADDRGEPRRLTPPFDLVLLEGWCIGAEPQPREALADPVNDLEREEDADGHWRRWVNGQLADDYAALFARIDLRIFLKAPDFAVVEGWRAEQEAKLVGSTMDRADLHRFVAHYQRITQAMLASPPADLVVELDAVRRPTLN</sequence>
<dbReference type="EMBL" id="CP064654">
    <property type="protein sequence ID" value="QPC98956.1"/>
    <property type="molecule type" value="Genomic_DNA"/>
</dbReference>
<evidence type="ECO:0000313" key="2">
    <source>
        <dbReference type="Proteomes" id="UP000594459"/>
    </source>
</evidence>
<dbReference type="Pfam" id="PF03308">
    <property type="entry name" value="MeaB"/>
    <property type="match status" value="1"/>
</dbReference>
<proteinExistence type="predicted"/>